<dbReference type="EC" id="2.7.11.-" evidence="8"/>
<evidence type="ECO:0000313" key="11">
    <source>
        <dbReference type="Proteomes" id="UP001412239"/>
    </source>
</evidence>
<sequence>MYRIAAAAKPSQRPLVRCVSTTFNSHGGTGSASSLEGYTPPTTSPANDMIAQLAAKHLDRLSLKDLIRFGRPPLSTQSLLTSARFTREYLPVRLSRRIRALRNLPYIIVSNPNISTIYNNYIDSLSAILAFPAGSLTSLTEESKFTELLTEIVNTHSNTIPTLAKGFLECRGYTTPGEATKFLDHHLRARIGTRLMAEQHIGLHLASVPQPPTVSVPGKSYIGTVDTELRPAEIIESCASFVGDICELRYGARPKLTIDGNPDITFPYIPVHLEYIITELLKNAFRATIEANSPVPIIVTIAAAPGPPDAGGITIRIRDQGGGIAPDDLGHIWSYSFSTFNGSRSSIGSGNSGHLEGVDDGAPDGGMDAMGRFTESAGALEPSSIAGLGYGLPMSRAYAQYFGGSLKVQSAYEWGTDVYLRLKGVGLDGL</sequence>
<evidence type="ECO:0000313" key="10">
    <source>
        <dbReference type="EMBL" id="CUS13525.1"/>
    </source>
</evidence>
<evidence type="ECO:0000256" key="1">
    <source>
        <dbReference type="ARBA" id="ARBA00006155"/>
    </source>
</evidence>
<dbReference type="PROSITE" id="PS50109">
    <property type="entry name" value="HIS_KIN"/>
    <property type="match status" value="1"/>
</dbReference>
<protein>
    <recommendedName>
        <fullName evidence="8">Protein-serine/threonine kinase</fullName>
        <ecNumber evidence="8">2.7.11.-</ecNumber>
    </recommendedName>
</protein>
<keyword evidence="2" id="KW-0597">Phosphoprotein</keyword>
<dbReference type="Gene3D" id="3.30.565.10">
    <property type="entry name" value="Histidine kinase-like ATPase, C-terminal domain"/>
    <property type="match status" value="1"/>
</dbReference>
<accession>A0A292Q3J7</accession>
<comment type="subcellular location">
    <subcellularLocation>
        <location evidence="8">Mitochondrion matrix</location>
    </subcellularLocation>
</comment>
<dbReference type="GO" id="GO:0010906">
    <property type="term" value="P:regulation of glucose metabolic process"/>
    <property type="evidence" value="ECO:0007669"/>
    <property type="project" value="TreeGrafter"/>
</dbReference>
<reference evidence="10" key="1">
    <citation type="submission" date="2015-10" db="EMBL/GenBank/DDBJ databases">
        <authorList>
            <person name="Regsiter A."/>
            <person name="william w."/>
        </authorList>
    </citation>
    <scope>NUCLEOTIDE SEQUENCE</scope>
    <source>
        <strain evidence="10">Montdore</strain>
    </source>
</reference>
<comment type="similarity">
    <text evidence="1 8">Belongs to the PDK/BCKDK protein kinase family.</text>
</comment>
<evidence type="ECO:0000256" key="8">
    <source>
        <dbReference type="RuleBase" id="RU366032"/>
    </source>
</evidence>
<dbReference type="EMBL" id="LN890972">
    <property type="protein sequence ID" value="CUS13525.1"/>
    <property type="molecule type" value="Genomic_DNA"/>
</dbReference>
<dbReference type="PANTHER" id="PTHR11947">
    <property type="entry name" value="PYRUVATE DEHYDROGENASE KINASE"/>
    <property type="match status" value="1"/>
</dbReference>
<dbReference type="Gene3D" id="1.20.140.20">
    <property type="entry name" value="Alpha-ketoacid/pyruvate dehydrogenase kinase, N-terminal domain"/>
    <property type="match status" value="1"/>
</dbReference>
<dbReference type="Pfam" id="PF02518">
    <property type="entry name" value="HATPase_c"/>
    <property type="match status" value="1"/>
</dbReference>
<keyword evidence="7 8" id="KW-0496">Mitochondrion</keyword>
<keyword evidence="4 8" id="KW-0547">Nucleotide-binding</keyword>
<dbReference type="InterPro" id="IPR039028">
    <property type="entry name" value="BCKD/PDK"/>
</dbReference>
<dbReference type="SMART" id="SM00387">
    <property type="entry name" value="HATPase_c"/>
    <property type="match status" value="1"/>
</dbReference>
<evidence type="ECO:0000256" key="6">
    <source>
        <dbReference type="ARBA" id="ARBA00022840"/>
    </source>
</evidence>
<dbReference type="InterPro" id="IPR036784">
    <property type="entry name" value="AK/P_DHK_N_sf"/>
</dbReference>
<dbReference type="InterPro" id="IPR036890">
    <property type="entry name" value="HATPase_C_sf"/>
</dbReference>
<gene>
    <name evidence="10" type="ORF">GSTUAT00002463001</name>
</gene>
<evidence type="ECO:0000256" key="5">
    <source>
        <dbReference type="ARBA" id="ARBA00022777"/>
    </source>
</evidence>
<keyword evidence="3 8" id="KW-0808">Transferase</keyword>
<evidence type="ECO:0000256" key="7">
    <source>
        <dbReference type="ARBA" id="ARBA00023128"/>
    </source>
</evidence>
<dbReference type="InterPro" id="IPR003594">
    <property type="entry name" value="HATPase_dom"/>
</dbReference>
<dbReference type="PANTHER" id="PTHR11947:SF20">
    <property type="entry name" value="[3-METHYL-2-OXOBUTANOATE DEHYDROGENASE [LIPOAMIDE]] KINASE, MITOCHONDRIAL"/>
    <property type="match status" value="1"/>
</dbReference>
<dbReference type="GO" id="GO:0004740">
    <property type="term" value="F:pyruvate dehydrogenase (acetyl-transferring) kinase activity"/>
    <property type="evidence" value="ECO:0007669"/>
    <property type="project" value="TreeGrafter"/>
</dbReference>
<dbReference type="InterPro" id="IPR005467">
    <property type="entry name" value="His_kinase_dom"/>
</dbReference>
<dbReference type="Pfam" id="PF10436">
    <property type="entry name" value="BCDHK_Adom3"/>
    <property type="match status" value="1"/>
</dbReference>
<dbReference type="GO" id="GO:0005524">
    <property type="term" value="F:ATP binding"/>
    <property type="evidence" value="ECO:0007669"/>
    <property type="project" value="UniProtKB-UniRule"/>
</dbReference>
<evidence type="ECO:0000256" key="2">
    <source>
        <dbReference type="ARBA" id="ARBA00022553"/>
    </source>
</evidence>
<dbReference type="SUPFAM" id="SSF69012">
    <property type="entry name" value="alpha-ketoacid dehydrogenase kinase, N-terminal domain"/>
    <property type="match status" value="1"/>
</dbReference>
<evidence type="ECO:0000256" key="3">
    <source>
        <dbReference type="ARBA" id="ARBA00022679"/>
    </source>
</evidence>
<keyword evidence="5 8" id="KW-0418">Kinase</keyword>
<organism evidence="10 11">
    <name type="scientific">Tuber aestivum</name>
    <name type="common">summer truffle</name>
    <dbReference type="NCBI Taxonomy" id="59557"/>
    <lineage>
        <taxon>Eukaryota</taxon>
        <taxon>Fungi</taxon>
        <taxon>Dikarya</taxon>
        <taxon>Ascomycota</taxon>
        <taxon>Pezizomycotina</taxon>
        <taxon>Pezizomycetes</taxon>
        <taxon>Pezizales</taxon>
        <taxon>Tuberaceae</taxon>
        <taxon>Tuber</taxon>
    </lineage>
</organism>
<evidence type="ECO:0000259" key="9">
    <source>
        <dbReference type="PROSITE" id="PS50109"/>
    </source>
</evidence>
<dbReference type="InterPro" id="IPR018955">
    <property type="entry name" value="BCDHK/PDK_N"/>
</dbReference>
<dbReference type="SUPFAM" id="SSF55874">
    <property type="entry name" value="ATPase domain of HSP90 chaperone/DNA topoisomerase II/histidine kinase"/>
    <property type="match status" value="1"/>
</dbReference>
<keyword evidence="6 8" id="KW-0067">ATP-binding</keyword>
<evidence type="ECO:0000256" key="4">
    <source>
        <dbReference type="ARBA" id="ARBA00022741"/>
    </source>
</evidence>
<dbReference type="AlphaFoldDB" id="A0A292Q3J7"/>
<dbReference type="Proteomes" id="UP001412239">
    <property type="component" value="Unassembled WGS sequence"/>
</dbReference>
<name>A0A292Q3J7_9PEZI</name>
<keyword evidence="11" id="KW-1185">Reference proteome</keyword>
<feature type="domain" description="Histidine kinase" evidence="9">
    <location>
        <begin position="270"/>
        <end position="426"/>
    </location>
</feature>
<proteinExistence type="inferred from homology"/>
<dbReference type="GO" id="GO:0005759">
    <property type="term" value="C:mitochondrial matrix"/>
    <property type="evidence" value="ECO:0007669"/>
    <property type="project" value="UniProtKB-SubCell"/>
</dbReference>